<dbReference type="Pfam" id="PF00753">
    <property type="entry name" value="Lactamase_B"/>
    <property type="match status" value="1"/>
</dbReference>
<dbReference type="InterPro" id="IPR044528">
    <property type="entry name" value="POD-like_MBL-fold"/>
</dbReference>
<evidence type="ECO:0000259" key="2">
    <source>
        <dbReference type="SMART" id="SM00849"/>
    </source>
</evidence>
<dbReference type="SMART" id="SM00849">
    <property type="entry name" value="Lactamase_B"/>
    <property type="match status" value="1"/>
</dbReference>
<feature type="domain" description="Metallo-beta-lactamase" evidence="2">
    <location>
        <begin position="20"/>
        <end position="209"/>
    </location>
</feature>
<proteinExistence type="predicted"/>
<evidence type="ECO:0000313" key="4">
    <source>
        <dbReference type="Proteomes" id="UP000199586"/>
    </source>
</evidence>
<dbReference type="InterPro" id="IPR001279">
    <property type="entry name" value="Metallo-B-lactamas"/>
</dbReference>
<dbReference type="GO" id="GO:0050313">
    <property type="term" value="F:sulfur dioxygenase activity"/>
    <property type="evidence" value="ECO:0007669"/>
    <property type="project" value="InterPro"/>
</dbReference>
<dbReference type="InterPro" id="IPR036866">
    <property type="entry name" value="RibonucZ/Hydroxyglut_hydro"/>
</dbReference>
<dbReference type="RefSeq" id="WP_008830456.1">
    <property type="nucleotide sequence ID" value="NZ_FOXP01000001.1"/>
</dbReference>
<sequence>MIEYKHDGMTVASLHDERTGSFQYVVVDDTTKTAAIIDPVLDFDPRAGATATRNADLILDYVREKGLTVEWVLDTHPHADHFSAVPYLTGKTGGKTAIGNKVVEVQKLWRDIYCLPDLAVDGSQWDRLFADGERFRIGTLDAHVMLSPGHTLASITYVVGDAAFVHDTLMVPDSGTSRADFPGGDAHSLWCSIRAILDLPPETATYVGHDYGKDGRDVLGRSTVADQRRDNIHVHDGIDEAEFVATREKRDASLPLPDLMLAALQVNIRGGRLPDADKCGTAFLKVPLNRFGPGAS</sequence>
<dbReference type="PANTHER" id="PTHR43084">
    <property type="entry name" value="PERSULFIDE DIOXYGENASE ETHE1"/>
    <property type="match status" value="1"/>
</dbReference>
<evidence type="ECO:0000313" key="3">
    <source>
        <dbReference type="EMBL" id="SFP41695.1"/>
    </source>
</evidence>
<reference evidence="3 4" key="1">
    <citation type="submission" date="2016-10" db="EMBL/GenBank/DDBJ databases">
        <authorList>
            <person name="de Groot N.N."/>
        </authorList>
    </citation>
    <scope>NUCLEOTIDE SEQUENCE [LARGE SCALE GENOMIC DNA]</scope>
    <source>
        <strain evidence="3 4">CGMCC 1.9113</strain>
    </source>
</reference>
<keyword evidence="1" id="KW-0479">Metal-binding</keyword>
<dbReference type="GO" id="GO:0046872">
    <property type="term" value="F:metal ion binding"/>
    <property type="evidence" value="ECO:0007669"/>
    <property type="project" value="UniProtKB-KW"/>
</dbReference>
<gene>
    <name evidence="3" type="ORF">SAMN04488241_101480</name>
</gene>
<dbReference type="SUPFAM" id="SSF56281">
    <property type="entry name" value="Metallo-hydrolase/oxidoreductase"/>
    <property type="match status" value="1"/>
</dbReference>
<dbReference type="OrthoDB" id="9784009at2"/>
<organism evidence="3 4">
    <name type="scientific">Sphingomonas rubra</name>
    <dbReference type="NCBI Taxonomy" id="634430"/>
    <lineage>
        <taxon>Bacteria</taxon>
        <taxon>Pseudomonadati</taxon>
        <taxon>Pseudomonadota</taxon>
        <taxon>Alphaproteobacteria</taxon>
        <taxon>Sphingomonadales</taxon>
        <taxon>Sphingomonadaceae</taxon>
        <taxon>Sphingomonas</taxon>
    </lineage>
</organism>
<evidence type="ECO:0000256" key="1">
    <source>
        <dbReference type="ARBA" id="ARBA00022723"/>
    </source>
</evidence>
<dbReference type="AlphaFoldDB" id="A0A1I5Q624"/>
<dbReference type="Proteomes" id="UP000199586">
    <property type="component" value="Unassembled WGS sequence"/>
</dbReference>
<dbReference type="Gene3D" id="3.60.15.10">
    <property type="entry name" value="Ribonuclease Z/Hydroxyacylglutathione hydrolase-like"/>
    <property type="match status" value="1"/>
</dbReference>
<keyword evidence="4" id="KW-1185">Reference proteome</keyword>
<dbReference type="GO" id="GO:0006749">
    <property type="term" value="P:glutathione metabolic process"/>
    <property type="evidence" value="ECO:0007669"/>
    <property type="project" value="InterPro"/>
</dbReference>
<dbReference type="PANTHER" id="PTHR43084:SF1">
    <property type="entry name" value="PERSULFIDE DIOXYGENASE ETHE1, MITOCHONDRIAL"/>
    <property type="match status" value="1"/>
</dbReference>
<dbReference type="STRING" id="634430.SAMN04488241_101480"/>
<protein>
    <submittedName>
        <fullName evidence="3">Glyoxylase, beta-lactamase superfamily II</fullName>
    </submittedName>
</protein>
<dbReference type="GO" id="GO:0070813">
    <property type="term" value="P:hydrogen sulfide metabolic process"/>
    <property type="evidence" value="ECO:0007669"/>
    <property type="project" value="TreeGrafter"/>
</dbReference>
<dbReference type="InterPro" id="IPR051682">
    <property type="entry name" value="Mito_Persulfide_Diox"/>
</dbReference>
<dbReference type="CDD" id="cd07724">
    <property type="entry name" value="POD-like_MBL-fold"/>
    <property type="match status" value="1"/>
</dbReference>
<name>A0A1I5Q624_9SPHN</name>
<accession>A0A1I5Q624</accession>
<dbReference type="EMBL" id="FOXP01000001">
    <property type="protein sequence ID" value="SFP41695.1"/>
    <property type="molecule type" value="Genomic_DNA"/>
</dbReference>